<dbReference type="AlphaFoldDB" id="A0A9P8ESV0"/>
<dbReference type="InterPro" id="IPR046497">
    <property type="entry name" value="DUF6590"/>
</dbReference>
<dbReference type="EMBL" id="JAHFXF010000099">
    <property type="protein sequence ID" value="KAG9696555.1"/>
    <property type="molecule type" value="Genomic_DNA"/>
</dbReference>
<protein>
    <recommendedName>
        <fullName evidence="3">DUF6590 domain-containing protein</fullName>
    </recommendedName>
</protein>
<evidence type="ECO:0000256" key="1">
    <source>
        <dbReference type="SAM" id="Coils"/>
    </source>
</evidence>
<dbReference type="Proteomes" id="UP000779574">
    <property type="component" value="Unassembled WGS sequence"/>
</dbReference>
<gene>
    <name evidence="4" type="ORF">KCU76_g3661</name>
</gene>
<organism evidence="4 5">
    <name type="scientific">Aureobasidium melanogenum</name>
    <name type="common">Aureobasidium pullulans var. melanogenum</name>
    <dbReference type="NCBI Taxonomy" id="46634"/>
    <lineage>
        <taxon>Eukaryota</taxon>
        <taxon>Fungi</taxon>
        <taxon>Dikarya</taxon>
        <taxon>Ascomycota</taxon>
        <taxon>Pezizomycotina</taxon>
        <taxon>Dothideomycetes</taxon>
        <taxon>Dothideomycetidae</taxon>
        <taxon>Dothideales</taxon>
        <taxon>Saccotheciaceae</taxon>
        <taxon>Aureobasidium</taxon>
    </lineage>
</organism>
<sequence>MSEKFTAEELFRMRKEMEERKRQEREDRLIAEELAKHIAKLDSSTDEEMIDEETEDGEIGGDKIEQWDADVTAARMMLRTAAATPESARRMRKLLSQRMEWSPTKKSGKDGKVVKRTSPRKKKGKQVLGPKASPSIAEEVDDSALVKALGGLKSSSSEAPRKSKRINRRESGLPNNMHETDDDEEEDETWFPEPFEFEQDKAHRNNPSTDIQLFKGMSTQLVPTHGHFKTPYGLVEYWQQMLQDIPDPFDNEQTVNIGLWTDKRKVGPNVVRPGDVIRATYSVAQNNTDQVYPSPYIRVFRHGPVYSKVRPLVVLWNTDDGMLCLPLYSAEWLKRPTTKDFWKAGFMTIVTQSCDKPQDWEGYTPENGKPLDMIVSPNVQPLKAESFVNIDRPVSISRSEAVQYQQAKFTRESFVRLMEVYTHRENERKEEAFRDLGLQHPTAHPPRAPLPANTPGFEYNKATIDLAKKRLKDIGLTTSEIQSAFGQ</sequence>
<feature type="region of interest" description="Disordered" evidence="2">
    <location>
        <begin position="151"/>
        <end position="186"/>
    </location>
</feature>
<reference evidence="4" key="1">
    <citation type="journal article" date="2021" name="J Fungi (Basel)">
        <title>Virulence traits and population genomics of the black yeast Aureobasidium melanogenum.</title>
        <authorList>
            <person name="Cernosa A."/>
            <person name="Sun X."/>
            <person name="Gostincar C."/>
            <person name="Fang C."/>
            <person name="Gunde-Cimerman N."/>
            <person name="Song Z."/>
        </authorList>
    </citation>
    <scope>NUCLEOTIDE SEQUENCE</scope>
    <source>
        <strain evidence="4">EXF-9911</strain>
    </source>
</reference>
<evidence type="ECO:0000313" key="4">
    <source>
        <dbReference type="EMBL" id="KAG9696555.1"/>
    </source>
</evidence>
<reference evidence="4" key="2">
    <citation type="submission" date="2021-08" db="EMBL/GenBank/DDBJ databases">
        <authorList>
            <person name="Gostincar C."/>
            <person name="Sun X."/>
            <person name="Song Z."/>
            <person name="Gunde-Cimerman N."/>
        </authorList>
    </citation>
    <scope>NUCLEOTIDE SEQUENCE</scope>
    <source>
        <strain evidence="4">EXF-9911</strain>
    </source>
</reference>
<evidence type="ECO:0000256" key="2">
    <source>
        <dbReference type="SAM" id="MobiDB-lite"/>
    </source>
</evidence>
<feature type="region of interest" description="Disordered" evidence="2">
    <location>
        <begin position="94"/>
        <end position="136"/>
    </location>
</feature>
<proteinExistence type="predicted"/>
<feature type="compositionally biased region" description="Acidic residues" evidence="2">
    <location>
        <begin position="44"/>
        <end position="59"/>
    </location>
</feature>
<feature type="region of interest" description="Disordered" evidence="2">
    <location>
        <begin position="40"/>
        <end position="64"/>
    </location>
</feature>
<feature type="non-terminal residue" evidence="4">
    <location>
        <position position="487"/>
    </location>
</feature>
<feature type="coiled-coil region" evidence="1">
    <location>
        <begin position="7"/>
        <end position="34"/>
    </location>
</feature>
<keyword evidence="1" id="KW-0175">Coiled coil</keyword>
<dbReference type="Pfam" id="PF20233">
    <property type="entry name" value="DUF6590"/>
    <property type="match status" value="1"/>
</dbReference>
<dbReference type="OrthoDB" id="3906869at2759"/>
<name>A0A9P8ESV0_AURME</name>
<evidence type="ECO:0000259" key="3">
    <source>
        <dbReference type="Pfam" id="PF20233"/>
    </source>
</evidence>
<feature type="domain" description="DUF6590" evidence="3">
    <location>
        <begin position="273"/>
        <end position="397"/>
    </location>
</feature>
<comment type="caution">
    <text evidence="4">The sequence shown here is derived from an EMBL/GenBank/DDBJ whole genome shotgun (WGS) entry which is preliminary data.</text>
</comment>
<accession>A0A9P8ESV0</accession>
<feature type="compositionally biased region" description="Basic residues" evidence="2">
    <location>
        <begin position="114"/>
        <end position="125"/>
    </location>
</feature>
<evidence type="ECO:0000313" key="5">
    <source>
        <dbReference type="Proteomes" id="UP000779574"/>
    </source>
</evidence>